<evidence type="ECO:0000313" key="3">
    <source>
        <dbReference type="Proteomes" id="UP000245884"/>
    </source>
</evidence>
<feature type="region of interest" description="Disordered" evidence="1">
    <location>
        <begin position="180"/>
        <end position="199"/>
    </location>
</feature>
<feature type="region of interest" description="Disordered" evidence="1">
    <location>
        <begin position="255"/>
        <end position="286"/>
    </location>
</feature>
<feature type="compositionally biased region" description="Basic residues" evidence="1">
    <location>
        <begin position="271"/>
        <end position="286"/>
    </location>
</feature>
<dbReference type="GeneID" id="37031370"/>
<dbReference type="STRING" id="1569628.A0A316UMB4"/>
<feature type="compositionally biased region" description="Pro residues" evidence="1">
    <location>
        <begin position="59"/>
        <end position="73"/>
    </location>
</feature>
<reference evidence="2 3" key="1">
    <citation type="journal article" date="2018" name="Mol. Biol. Evol.">
        <title>Broad Genomic Sampling Reveals a Smut Pathogenic Ancestry of the Fungal Clade Ustilaginomycotina.</title>
        <authorList>
            <person name="Kijpornyongpan T."/>
            <person name="Mondo S.J."/>
            <person name="Barry K."/>
            <person name="Sandor L."/>
            <person name="Lee J."/>
            <person name="Lipzen A."/>
            <person name="Pangilinan J."/>
            <person name="LaButti K."/>
            <person name="Hainaut M."/>
            <person name="Henrissat B."/>
            <person name="Grigoriev I.V."/>
            <person name="Spatafora J.W."/>
            <person name="Aime M.C."/>
        </authorList>
    </citation>
    <scope>NUCLEOTIDE SEQUENCE [LARGE SCALE GENOMIC DNA]</scope>
    <source>
        <strain evidence="2 3">MCA 5214</strain>
    </source>
</reference>
<feature type="compositionally biased region" description="Pro residues" evidence="1">
    <location>
        <begin position="40"/>
        <end position="51"/>
    </location>
</feature>
<evidence type="ECO:0000313" key="2">
    <source>
        <dbReference type="EMBL" id="PWN26432.1"/>
    </source>
</evidence>
<dbReference type="RefSeq" id="XP_025361044.1">
    <property type="nucleotide sequence ID" value="XM_025509547.1"/>
</dbReference>
<protein>
    <submittedName>
        <fullName evidence="2">Uncharacterized protein</fullName>
    </submittedName>
</protein>
<organism evidence="2 3">
    <name type="scientific">Jaminaea rosea</name>
    <dbReference type="NCBI Taxonomy" id="1569628"/>
    <lineage>
        <taxon>Eukaryota</taxon>
        <taxon>Fungi</taxon>
        <taxon>Dikarya</taxon>
        <taxon>Basidiomycota</taxon>
        <taxon>Ustilaginomycotina</taxon>
        <taxon>Exobasidiomycetes</taxon>
        <taxon>Microstromatales</taxon>
        <taxon>Microstromatales incertae sedis</taxon>
        <taxon>Jaminaea</taxon>
    </lineage>
</organism>
<gene>
    <name evidence="2" type="ORF">BDZ90DRAFT_38892</name>
</gene>
<feature type="region of interest" description="Disordered" evidence="1">
    <location>
        <begin position="1"/>
        <end position="95"/>
    </location>
</feature>
<feature type="compositionally biased region" description="Polar residues" evidence="1">
    <location>
        <begin position="368"/>
        <end position="377"/>
    </location>
</feature>
<feature type="compositionally biased region" description="Low complexity" evidence="1">
    <location>
        <begin position="182"/>
        <end position="197"/>
    </location>
</feature>
<feature type="compositionally biased region" description="Low complexity" evidence="1">
    <location>
        <begin position="1"/>
        <end position="39"/>
    </location>
</feature>
<keyword evidence="3" id="KW-1185">Reference proteome</keyword>
<evidence type="ECO:0000256" key="1">
    <source>
        <dbReference type="SAM" id="MobiDB-lite"/>
    </source>
</evidence>
<dbReference type="EMBL" id="KZ819671">
    <property type="protein sequence ID" value="PWN26432.1"/>
    <property type="molecule type" value="Genomic_DNA"/>
</dbReference>
<dbReference type="Proteomes" id="UP000245884">
    <property type="component" value="Unassembled WGS sequence"/>
</dbReference>
<proteinExistence type="predicted"/>
<sequence length="586" mass="62445">MDSAKSSVSPLSSPPSTSSRARTQPASSLPDAPSSSLSPWPQPSSPSPPRNRPWGPRRALPPPPLKLIPPPTPRLGATLSLPSPTVRKAPISAPPVALSFPRDGRFLKSPWAKPIDSKTVHNTRRSIDSAVAVKSWTSTNVCSATASPVLTASSFDSQDIESEIEAATVATEMALQVLRSEGSSLLGPDAPSGSSSDDANEEQLVAMYKAQGMWPKTVGFQLKPPSPSMDAIWDHERGEQDTTGSSLLRGQLFHGGIQAQGQVGPEGEPKRKGRARMSQEKRRRLARRKEREALMAMGMGMIDQNYGHNQGHGHSHGHGGYGSFSGSASPTASRRMSGLSHSQNYQHLAQQPRQHQYSIESQSHHHQAQSNPTSPSNYFRPLPPVSGSDNALGLDLTAMARKQMASAVVRGHHFSYGPAMHPVETYYPSLPGPGMDAPSSRWWTARDIAAVSPSASASMGLSPTRTSRDTIATQQQYQHYQLANSFDPRYPPLPTTPRSYAASAFSAAASPPVPFHTYASMALAPDSSAAFHAAAVQQQQTGPVPSTTTRSLATTSAWRGTAAPRGLSIDLTGQAPPAATAGYVHI</sequence>
<dbReference type="AlphaFoldDB" id="A0A316UMB4"/>
<accession>A0A316UMB4</accession>
<feature type="compositionally biased region" description="Polar residues" evidence="1">
    <location>
        <begin position="330"/>
        <end position="361"/>
    </location>
</feature>
<name>A0A316UMB4_9BASI</name>
<feature type="region of interest" description="Disordered" evidence="1">
    <location>
        <begin position="303"/>
        <end position="385"/>
    </location>
</feature>